<accession>A0A0Q0T2M3</accession>
<evidence type="ECO:0000313" key="2">
    <source>
        <dbReference type="Proteomes" id="UP000050342"/>
    </source>
</evidence>
<reference evidence="1 2" key="1">
    <citation type="submission" date="2015-10" db="EMBL/GenBank/DDBJ databases">
        <title>Pseudomonas helleri sp. nov. and Pseudomonas weihenstephanensis sp. nov., isolated from raw cows milk.</title>
        <authorList>
            <person name="Von Neubeck M."/>
            <person name="Huptas C."/>
            <person name="Wenning M."/>
            <person name="Scherer S."/>
        </authorList>
    </citation>
    <scope>NUCLEOTIDE SEQUENCE [LARGE SCALE GENOMIC DNA]</scope>
    <source>
        <strain evidence="1 2">BSTT44</strain>
    </source>
</reference>
<proteinExistence type="predicted"/>
<name>A0A0Q0T2M3_9PSED</name>
<dbReference type="Gene3D" id="2.120.10.70">
    <property type="entry name" value="Fucose-specific lectin"/>
    <property type="match status" value="1"/>
</dbReference>
<protein>
    <submittedName>
        <fullName evidence="1">Uncharacterized protein</fullName>
    </submittedName>
</protein>
<organism evidence="1 2">
    <name type="scientific">Pseudomonas endophytica</name>
    <dbReference type="NCBI Taxonomy" id="1563157"/>
    <lineage>
        <taxon>Bacteria</taxon>
        <taxon>Pseudomonadati</taxon>
        <taxon>Pseudomonadota</taxon>
        <taxon>Gammaproteobacteria</taxon>
        <taxon>Pseudomonadales</taxon>
        <taxon>Pseudomonadaceae</taxon>
        <taxon>Pseudomonas</taxon>
    </lineage>
</organism>
<evidence type="ECO:0000313" key="1">
    <source>
        <dbReference type="EMBL" id="KQB54136.1"/>
    </source>
</evidence>
<dbReference type="STRING" id="1563157.AQS70_01395"/>
<dbReference type="RefSeq" id="WP_055102423.1">
    <property type="nucleotide sequence ID" value="NZ_LLWH01000112.1"/>
</dbReference>
<keyword evidence="2" id="KW-1185">Reference proteome</keyword>
<dbReference type="SUPFAM" id="SSF89372">
    <property type="entry name" value="Fucose-specific lectin"/>
    <property type="match status" value="1"/>
</dbReference>
<sequence>MSNSFDSNTVLTETIACQPWELVMPIEGTGKTSDTCAVEFEGQLYIFYTKEKGPDLFKLGYTVVVKNSDNKLIVKSTNELPAQDAGHFRPAVTVYQNRLFCFYTATDKTLRFSVLMDNGWSPIDTVPNVLTADAPSVVAHADKLYVALQGTVGGEFYHTVLDTYGWHPNVPAPHISFSDSPSLCIYDNKVHVAVRGLDGHSYIFCFIDNQWHPVFTSQHTEVYESPALHAWNHLMVIASLKHPNNRYTTELIPPLTSPPDYYDTAGTYLSPPCLTRYLDGFYLIGKRPCNDLAISVFNLDCAMQA</sequence>
<comment type="caution">
    <text evidence="1">The sequence shown here is derived from an EMBL/GenBank/DDBJ whole genome shotgun (WGS) entry which is preliminary data.</text>
</comment>
<dbReference type="OrthoDB" id="3215821at2"/>
<dbReference type="Proteomes" id="UP000050342">
    <property type="component" value="Unassembled WGS sequence"/>
</dbReference>
<dbReference type="EMBL" id="LLWH01000112">
    <property type="protein sequence ID" value="KQB54136.1"/>
    <property type="molecule type" value="Genomic_DNA"/>
</dbReference>
<gene>
    <name evidence="1" type="ORF">AQS70_01395</name>
</gene>
<dbReference type="AlphaFoldDB" id="A0A0Q0T2M3"/>